<organism evidence="2 3">
    <name type="scientific">Saccharothrix algeriensis</name>
    <dbReference type="NCBI Taxonomy" id="173560"/>
    <lineage>
        <taxon>Bacteria</taxon>
        <taxon>Bacillati</taxon>
        <taxon>Actinomycetota</taxon>
        <taxon>Actinomycetes</taxon>
        <taxon>Pseudonocardiales</taxon>
        <taxon>Pseudonocardiaceae</taxon>
        <taxon>Saccharothrix</taxon>
    </lineage>
</organism>
<dbReference type="InterPro" id="IPR043917">
    <property type="entry name" value="DUF5753"/>
</dbReference>
<dbReference type="Pfam" id="PF19054">
    <property type="entry name" value="DUF5753"/>
    <property type="match status" value="1"/>
</dbReference>
<accession>A0ABS2S409</accession>
<evidence type="ECO:0000313" key="2">
    <source>
        <dbReference type="EMBL" id="MBM7810053.1"/>
    </source>
</evidence>
<dbReference type="Pfam" id="PF13560">
    <property type="entry name" value="HTH_31"/>
    <property type="match status" value="1"/>
</dbReference>
<protein>
    <submittedName>
        <fullName evidence="2">Transcriptional regulator with XRE-family HTH domain</fullName>
    </submittedName>
</protein>
<reference evidence="2 3" key="1">
    <citation type="submission" date="2021-01" db="EMBL/GenBank/DDBJ databases">
        <title>Sequencing the genomes of 1000 actinobacteria strains.</title>
        <authorList>
            <person name="Klenk H.-P."/>
        </authorList>
    </citation>
    <scope>NUCLEOTIDE SEQUENCE [LARGE SCALE GENOMIC DNA]</scope>
    <source>
        <strain evidence="2 3">DSM 44581</strain>
    </source>
</reference>
<evidence type="ECO:0000313" key="3">
    <source>
        <dbReference type="Proteomes" id="UP001195724"/>
    </source>
</evidence>
<name>A0ABS2S409_9PSEU</name>
<proteinExistence type="predicted"/>
<sequence>MTNPHRSAARIQVGTTLRRMREEAGLPRERATEVLNCTLTKIGNIETAVSGIRQAELEKLLDLYQADEETREDLLGLNSEAHRRRQRSKIGGMIAPYMRRILDVEASATEALYSSFELVPAALQTEGYTRALMVGGGVTGEALEKNLELRAGRRALLTDRKPPLRLWAVLAEPLLRANFGGPRVMKDQIEYILGISELAHVDVQVMPEGAGAHALTGTTLTLFRLPDGLPSLISVDTPFGDHFVDRPEQVEKASRWFDHTRAKALGIEESRELLARIMKDTR</sequence>
<dbReference type="InterPro" id="IPR001387">
    <property type="entry name" value="Cro/C1-type_HTH"/>
</dbReference>
<dbReference type="SUPFAM" id="SSF47413">
    <property type="entry name" value="lambda repressor-like DNA-binding domains"/>
    <property type="match status" value="1"/>
</dbReference>
<feature type="domain" description="DUF5753" evidence="1">
    <location>
        <begin position="99"/>
        <end position="276"/>
    </location>
</feature>
<dbReference type="CDD" id="cd00093">
    <property type="entry name" value="HTH_XRE"/>
    <property type="match status" value="1"/>
</dbReference>
<dbReference type="RefSeq" id="WP_204841075.1">
    <property type="nucleotide sequence ID" value="NZ_JAFBCL010000001.1"/>
</dbReference>
<evidence type="ECO:0000259" key="1">
    <source>
        <dbReference type="Pfam" id="PF19054"/>
    </source>
</evidence>
<dbReference type="InterPro" id="IPR010982">
    <property type="entry name" value="Lambda_DNA-bd_dom_sf"/>
</dbReference>
<comment type="caution">
    <text evidence="2">The sequence shown here is derived from an EMBL/GenBank/DDBJ whole genome shotgun (WGS) entry which is preliminary data.</text>
</comment>
<gene>
    <name evidence="2" type="ORF">JOE68_000918</name>
</gene>
<dbReference type="EMBL" id="JAFBCL010000001">
    <property type="protein sequence ID" value="MBM7810053.1"/>
    <property type="molecule type" value="Genomic_DNA"/>
</dbReference>
<dbReference type="Proteomes" id="UP001195724">
    <property type="component" value="Unassembled WGS sequence"/>
</dbReference>
<keyword evidence="3" id="KW-1185">Reference proteome</keyword>